<evidence type="ECO:0000256" key="1">
    <source>
        <dbReference type="SAM" id="Coils"/>
    </source>
</evidence>
<reference evidence="2 3" key="1">
    <citation type="submission" date="2018-11" db="EMBL/GenBank/DDBJ databases">
        <authorList>
            <consortium name="Pathogen Informatics"/>
        </authorList>
    </citation>
    <scope>NUCLEOTIDE SEQUENCE [LARGE SCALE GENOMIC DNA]</scope>
</reference>
<dbReference type="Proteomes" id="UP000050761">
    <property type="component" value="Unassembled WGS sequence"/>
</dbReference>
<dbReference type="WBParaSite" id="HPBE_0002445201-mRNA-1">
    <property type="protein sequence ID" value="HPBE_0002445201-mRNA-1"/>
    <property type="gene ID" value="HPBE_0002445201"/>
</dbReference>
<dbReference type="EMBL" id="UZAH01036370">
    <property type="protein sequence ID" value="VDP45107.1"/>
    <property type="molecule type" value="Genomic_DNA"/>
</dbReference>
<sequence length="100" mass="11781">MFEDLKRGLLKAKEDMEMAQEDLKKGENPFRKRAARKSTEKYEAELKALENFLSIKMPDQKKEHVKEIEAMLAEIQSYHEWMASYCSPLSQYKVSRPPNL</sequence>
<name>A0A183GP32_HELPZ</name>
<accession>A0A183GP32</accession>
<proteinExistence type="predicted"/>
<keyword evidence="3" id="KW-1185">Reference proteome</keyword>
<reference evidence="4" key="2">
    <citation type="submission" date="2019-09" db="UniProtKB">
        <authorList>
            <consortium name="WormBaseParasite"/>
        </authorList>
    </citation>
    <scope>IDENTIFICATION</scope>
</reference>
<evidence type="ECO:0000313" key="3">
    <source>
        <dbReference type="Proteomes" id="UP000050761"/>
    </source>
</evidence>
<dbReference type="OrthoDB" id="5835493at2759"/>
<evidence type="ECO:0000313" key="2">
    <source>
        <dbReference type="EMBL" id="VDP45107.1"/>
    </source>
</evidence>
<accession>A0A3P8D129</accession>
<gene>
    <name evidence="2" type="ORF">HPBE_LOCUS24451</name>
</gene>
<feature type="coiled-coil region" evidence="1">
    <location>
        <begin position="2"/>
        <end position="52"/>
    </location>
</feature>
<evidence type="ECO:0000313" key="4">
    <source>
        <dbReference type="WBParaSite" id="HPBE_0002445201-mRNA-1"/>
    </source>
</evidence>
<organism evidence="3 4">
    <name type="scientific">Heligmosomoides polygyrus</name>
    <name type="common">Parasitic roundworm</name>
    <dbReference type="NCBI Taxonomy" id="6339"/>
    <lineage>
        <taxon>Eukaryota</taxon>
        <taxon>Metazoa</taxon>
        <taxon>Ecdysozoa</taxon>
        <taxon>Nematoda</taxon>
        <taxon>Chromadorea</taxon>
        <taxon>Rhabditida</taxon>
        <taxon>Rhabditina</taxon>
        <taxon>Rhabditomorpha</taxon>
        <taxon>Strongyloidea</taxon>
        <taxon>Heligmosomidae</taxon>
        <taxon>Heligmosomoides</taxon>
    </lineage>
</organism>
<dbReference type="AlphaFoldDB" id="A0A183GP32"/>
<keyword evidence="1" id="KW-0175">Coiled coil</keyword>
<protein>
    <submittedName>
        <fullName evidence="4">BAR domain-containing protein</fullName>
    </submittedName>
</protein>